<name>A0A158B2W1_9BURK</name>
<dbReference type="Proteomes" id="UP000054903">
    <property type="component" value="Unassembled WGS sequence"/>
</dbReference>
<keyword evidence="2" id="KW-1185">Reference proteome</keyword>
<dbReference type="EMBL" id="FCNX02000005">
    <property type="protein sequence ID" value="SAK63637.1"/>
    <property type="molecule type" value="Genomic_DNA"/>
</dbReference>
<evidence type="ECO:0000313" key="2">
    <source>
        <dbReference type="Proteomes" id="UP000054903"/>
    </source>
</evidence>
<sequence length="100" mass="11053">MDNLSQAIAELSVSPTLIERFKRTEAEREACQQILAKKKMSGDQYAEIALRVRQRTAELREVLAGSTSEARQLIATLFGPITVELREGLTTPASTTFPSD</sequence>
<protein>
    <submittedName>
        <fullName evidence="1">Uncharacterized protein</fullName>
    </submittedName>
</protein>
<reference evidence="1" key="1">
    <citation type="submission" date="2016-01" db="EMBL/GenBank/DDBJ databases">
        <authorList>
            <person name="Peeters C."/>
        </authorList>
    </citation>
    <scope>NUCLEOTIDE SEQUENCE</scope>
    <source>
        <strain evidence="1">LMG 29320</strain>
    </source>
</reference>
<organism evidence="1 2">
    <name type="scientific">Caballeronia fortuita</name>
    <dbReference type="NCBI Taxonomy" id="1777138"/>
    <lineage>
        <taxon>Bacteria</taxon>
        <taxon>Pseudomonadati</taxon>
        <taxon>Pseudomonadota</taxon>
        <taxon>Betaproteobacteria</taxon>
        <taxon>Burkholderiales</taxon>
        <taxon>Burkholderiaceae</taxon>
        <taxon>Caballeronia</taxon>
    </lineage>
</organism>
<dbReference type="AlphaFoldDB" id="A0A158B2W1"/>
<comment type="caution">
    <text evidence="1">The sequence shown here is derived from an EMBL/GenBank/DDBJ whole genome shotgun (WGS) entry which is preliminary data.</text>
</comment>
<accession>A0A158B2W1</accession>
<gene>
    <name evidence="1" type="ORF">AWB77_02293</name>
</gene>
<dbReference type="STRING" id="1777138.AWB77_02293"/>
<dbReference type="RefSeq" id="WP_061134535.1">
    <property type="nucleotide sequence ID" value="NZ_FCNX02000005.1"/>
</dbReference>
<evidence type="ECO:0000313" key="1">
    <source>
        <dbReference type="EMBL" id="SAK63637.1"/>
    </source>
</evidence>
<proteinExistence type="predicted"/>